<feature type="compositionally biased region" description="Basic and acidic residues" evidence="1">
    <location>
        <begin position="639"/>
        <end position="683"/>
    </location>
</feature>
<name>A0ABM1EMP9_PRICU</name>
<dbReference type="Proteomes" id="UP000695022">
    <property type="component" value="Unplaced"/>
</dbReference>
<keyword evidence="2" id="KW-1185">Reference proteome</keyword>
<feature type="compositionally biased region" description="Basic and acidic residues" evidence="1">
    <location>
        <begin position="426"/>
        <end position="437"/>
    </location>
</feature>
<feature type="region of interest" description="Disordered" evidence="1">
    <location>
        <begin position="419"/>
        <end position="790"/>
    </location>
</feature>
<dbReference type="PANTHER" id="PTHR15932">
    <property type="entry name" value="UBIQUITIN INTERACTION MOTIF-CONTAINING PROTEIN 1"/>
    <property type="match status" value="1"/>
</dbReference>
<reference evidence="3" key="1">
    <citation type="submission" date="2025-08" db="UniProtKB">
        <authorList>
            <consortium name="RefSeq"/>
        </authorList>
    </citation>
    <scope>IDENTIFICATION</scope>
</reference>
<feature type="compositionally biased region" description="Low complexity" evidence="1">
    <location>
        <begin position="526"/>
        <end position="539"/>
    </location>
</feature>
<evidence type="ECO:0000313" key="3">
    <source>
        <dbReference type="RefSeq" id="XP_014673470.1"/>
    </source>
</evidence>
<feature type="compositionally biased region" description="Basic and acidic residues" evidence="1">
    <location>
        <begin position="695"/>
        <end position="714"/>
    </location>
</feature>
<feature type="region of interest" description="Disordered" evidence="1">
    <location>
        <begin position="1"/>
        <end position="30"/>
    </location>
</feature>
<feature type="region of interest" description="Disordered" evidence="1">
    <location>
        <begin position="139"/>
        <end position="213"/>
    </location>
</feature>
<feature type="region of interest" description="Disordered" evidence="1">
    <location>
        <begin position="953"/>
        <end position="987"/>
    </location>
</feature>
<organism evidence="2 3">
    <name type="scientific">Priapulus caudatus</name>
    <name type="common">Priapulid worm</name>
    <dbReference type="NCBI Taxonomy" id="37621"/>
    <lineage>
        <taxon>Eukaryota</taxon>
        <taxon>Metazoa</taxon>
        <taxon>Ecdysozoa</taxon>
        <taxon>Scalidophora</taxon>
        <taxon>Priapulida</taxon>
        <taxon>Priapulimorpha</taxon>
        <taxon>Priapulimorphida</taxon>
        <taxon>Priapulidae</taxon>
        <taxon>Priapulus</taxon>
    </lineage>
</organism>
<feature type="compositionally biased region" description="Basic and acidic residues" evidence="1">
    <location>
        <begin position="747"/>
        <end position="757"/>
    </location>
</feature>
<protein>
    <submittedName>
        <fullName evidence="3">Uncharacterized protein LOC106813763</fullName>
    </submittedName>
</protein>
<evidence type="ECO:0000256" key="1">
    <source>
        <dbReference type="SAM" id="MobiDB-lite"/>
    </source>
</evidence>
<dbReference type="InterPro" id="IPR038868">
    <property type="entry name" value="RAP80"/>
</dbReference>
<gene>
    <name evidence="3" type="primary">LOC106813763</name>
</gene>
<sequence length="987" mass="107927">MTSNRLPRTPAVSREQDARPPTLQFYGRSPLASRSAARADVYNIEISDDDDDDDDIQAMTLPQLRSQRMQKKTFVADQTELDRNKYKAELQDAGFYEEGMTLSEMKELSLALSMSMEAEKKENSYKMLVEDQAHYLEQQGLDHTSPIPKTEFPSKRFAHSRTRQPSDGSSGRASCQSGQESAAGCQTPDLFPCSDTGATQEERRATGADDAAVEGDVVIDDDDYDDDDDNDVGVECTAGLRAEEGPRTNGLRKLYSGSPGWERDGTFAVDEEGDGARGTLLSPPIVSSADERFRLDRDVIVSASLANKQRMAKMIIDCQSFKNNTPWKPINVGPCVPGSLIYRKKGRSVVQDPPELSGKMVTLQGSKTTSAQGRITRRTRAWHDSDGDPAPPVAPSHRMMTRRQVNIFDESDETLPDLVVPAADDNDGRRGDGDALRVVRNRNPAGKTIGGGGAAAPNPRPESDLPARRRLRPLVPARPLGESWDEAPAARDMRRTYGSGRRLAGGQRPRLLASSSAPTVGRRGDPAATSTTAAAAFDWSSDDDDDDRDGNADGGENESDVAQRMDSKCGGDGGATAAPLAVGKAHGAAGEMDEQRGTSKQPSARSAQVTGERVPRQRVRVAARAKPPEGTTVATRRPKTAEVVENRRPEVKADDGGGKRKAESNTINKGEKRRLESKAADGVRKRKPESNAVDGGEKRRPESKTADGGEKRNLESNAADGGGERKPESKSANGIRKRKLESNAVDWGEKRRPETTRVTRMTAKCVDVAKVAEPTAEQRQRHEDDDDDDDMTQIHPRALAGGSVATAMQPPEPGVMRRVHVRCPLCALHYRDDVIELHAAECTGERSCTKEELDSTCVAKATRGSGDRKKLRFNVTDVVQILTTTDGSGSDDDIRYSDNVDDISCWSRRRRLEQRHLPMSPQDSSPSERCYLCQKMIPFKAYPRHVSRCIVAREGAPPASTPARTVEDSDIHDDDDDDDDVKCKRMQ</sequence>
<feature type="compositionally biased region" description="Polar residues" evidence="1">
    <location>
        <begin position="598"/>
        <end position="609"/>
    </location>
</feature>
<accession>A0ABM1EMP9</accession>
<dbReference type="RefSeq" id="XP_014673470.1">
    <property type="nucleotide sequence ID" value="XM_014817984.1"/>
</dbReference>
<feature type="compositionally biased region" description="Polar residues" evidence="1">
    <location>
        <begin position="163"/>
        <end position="180"/>
    </location>
</feature>
<dbReference type="GeneID" id="106813763"/>
<proteinExistence type="predicted"/>
<feature type="compositionally biased region" description="Acidic residues" evidence="1">
    <location>
        <begin position="968"/>
        <end position="980"/>
    </location>
</feature>
<evidence type="ECO:0000313" key="2">
    <source>
        <dbReference type="Proteomes" id="UP000695022"/>
    </source>
</evidence>
<dbReference type="PANTHER" id="PTHR15932:SF2">
    <property type="entry name" value="BRCA1-A COMPLEX SUBUNIT RAP80"/>
    <property type="match status" value="1"/>
</dbReference>